<evidence type="ECO:0000313" key="3">
    <source>
        <dbReference type="Proteomes" id="UP000747399"/>
    </source>
</evidence>
<evidence type="ECO:0000313" key="2">
    <source>
        <dbReference type="EMBL" id="GIL64442.1"/>
    </source>
</evidence>
<dbReference type="AlphaFoldDB" id="A0A8J4BMY8"/>
<protein>
    <recommendedName>
        <fullName evidence="4">Thioesterase domain-containing protein</fullName>
    </recommendedName>
</protein>
<feature type="region of interest" description="Disordered" evidence="1">
    <location>
        <begin position="49"/>
        <end position="71"/>
    </location>
</feature>
<dbReference type="Gene3D" id="3.10.129.10">
    <property type="entry name" value="Hotdog Thioesterase"/>
    <property type="match status" value="1"/>
</dbReference>
<feature type="compositionally biased region" description="Polar residues" evidence="1">
    <location>
        <begin position="60"/>
        <end position="70"/>
    </location>
</feature>
<comment type="caution">
    <text evidence="2">The sequence shown here is derived from an EMBL/GenBank/DDBJ whole genome shotgun (WGS) entry which is preliminary data.</text>
</comment>
<dbReference type="CDD" id="cd03443">
    <property type="entry name" value="PaaI_thioesterase"/>
    <property type="match status" value="1"/>
</dbReference>
<organism evidence="2 3">
    <name type="scientific">Volvox africanus</name>
    <dbReference type="NCBI Taxonomy" id="51714"/>
    <lineage>
        <taxon>Eukaryota</taxon>
        <taxon>Viridiplantae</taxon>
        <taxon>Chlorophyta</taxon>
        <taxon>core chlorophytes</taxon>
        <taxon>Chlorophyceae</taxon>
        <taxon>CS clade</taxon>
        <taxon>Chlamydomonadales</taxon>
        <taxon>Volvocaceae</taxon>
        <taxon>Volvox</taxon>
    </lineage>
</organism>
<proteinExistence type="predicted"/>
<dbReference type="InterPro" id="IPR029069">
    <property type="entry name" value="HotDog_dom_sf"/>
</dbReference>
<name>A0A8J4BMY8_9CHLO</name>
<sequence>MRSSFACKRLAALGQQLSAFPTTRNGLAEPNLAATWKLVPEAFLSPSSSQPASFLRHQSDQTAGTSSSWGQLKKDGVRVNPCQSPHHPAAVEGVAELEGEELCVQEAYNPDSHCFGCGHAHPDGLHLQSRRIPGVGLGRLEARISFDPKYCAFPGIINGGVLTTAMDCHGNWAAAIALMDKGCLPRPPLTMTASMQVSFRAPTPPDTQLVIRSRVLGIKENSSGGPLKATVEVEVVVVHPEQGPAGEALERVLAVGTGVYKRLGALRSM</sequence>
<evidence type="ECO:0008006" key="4">
    <source>
        <dbReference type="Google" id="ProtNLM"/>
    </source>
</evidence>
<dbReference type="EMBL" id="BNCO01000066">
    <property type="protein sequence ID" value="GIL64442.1"/>
    <property type="molecule type" value="Genomic_DNA"/>
</dbReference>
<keyword evidence="3" id="KW-1185">Reference proteome</keyword>
<reference evidence="2" key="1">
    <citation type="journal article" date="2021" name="Proc. Natl. Acad. Sci. U.S.A.">
        <title>Three genomes in the algal genus Volvox reveal the fate of a haploid sex-determining region after a transition to homothallism.</title>
        <authorList>
            <person name="Yamamoto K."/>
            <person name="Hamaji T."/>
            <person name="Kawai-Toyooka H."/>
            <person name="Matsuzaki R."/>
            <person name="Takahashi F."/>
            <person name="Nishimura Y."/>
            <person name="Kawachi M."/>
            <person name="Noguchi H."/>
            <person name="Minakuchi Y."/>
            <person name="Umen J.G."/>
            <person name="Toyoda A."/>
            <person name="Nozaki H."/>
        </authorList>
    </citation>
    <scope>NUCLEOTIDE SEQUENCE</scope>
    <source>
        <strain evidence="2">NIES-3780</strain>
    </source>
</reference>
<accession>A0A8J4BMY8</accession>
<evidence type="ECO:0000256" key="1">
    <source>
        <dbReference type="SAM" id="MobiDB-lite"/>
    </source>
</evidence>
<gene>
    <name evidence="2" type="ORF">Vafri_18361</name>
</gene>
<dbReference type="Proteomes" id="UP000747399">
    <property type="component" value="Unassembled WGS sequence"/>
</dbReference>
<dbReference type="SUPFAM" id="SSF54637">
    <property type="entry name" value="Thioesterase/thiol ester dehydrase-isomerase"/>
    <property type="match status" value="1"/>
</dbReference>